<evidence type="ECO:0000313" key="1">
    <source>
        <dbReference type="EMBL" id="AKJ63937.1"/>
    </source>
</evidence>
<dbReference type="RefSeq" id="WP_052881320.1">
    <property type="nucleotide sequence ID" value="NZ_CP010904.1"/>
</dbReference>
<name>A0A0G3EEV7_9BACT</name>
<dbReference type="KEGG" id="vbl:L21SP4_00668"/>
<organism evidence="1 2">
    <name type="scientific">Kiritimatiella glycovorans</name>
    <dbReference type="NCBI Taxonomy" id="1307763"/>
    <lineage>
        <taxon>Bacteria</taxon>
        <taxon>Pseudomonadati</taxon>
        <taxon>Kiritimatiellota</taxon>
        <taxon>Kiritimatiellia</taxon>
        <taxon>Kiritimatiellales</taxon>
        <taxon>Kiritimatiellaceae</taxon>
        <taxon>Kiritimatiella</taxon>
    </lineage>
</organism>
<proteinExistence type="predicted"/>
<evidence type="ECO:0000313" key="2">
    <source>
        <dbReference type="Proteomes" id="UP000035268"/>
    </source>
</evidence>
<sequence>MKTSLYSPVIDHPQRSGRKRLRRAWPTLLLIPGVIFLLSGTVDAREQTFYSFHELEGTLSAEGADQHYVMGGESLAFAINNDGVVVGSAEGYVWDPGAGDWEGSSSEISTRWISPDVAEVVYRDDTRIVDINDDGRMAGQFVWNATPYSSLYKGHTQADSGFLRWTDEGGTTHTYTTSDSSPVTVPTAIAPSGAVIANDLTGDHSYAMTRLLGAWSRTELGTEHAYGMNEFATSIGTSWVGEWVEDTNTYMSLHGYAGASDLGHLWNPGAVAPGEGGCPESC</sequence>
<protein>
    <submittedName>
        <fullName evidence="1">Uncharacterized protein</fullName>
    </submittedName>
</protein>
<dbReference type="EMBL" id="CP010904">
    <property type="protein sequence ID" value="AKJ63937.1"/>
    <property type="molecule type" value="Genomic_DNA"/>
</dbReference>
<gene>
    <name evidence="1" type="ORF">L21SP4_00668</name>
</gene>
<dbReference type="AlphaFoldDB" id="A0A0G3EEV7"/>
<keyword evidence="2" id="KW-1185">Reference proteome</keyword>
<accession>A0A0G3EEV7</accession>
<reference evidence="1 2" key="2">
    <citation type="journal article" date="2016" name="ISME J.">
        <title>Characterization of the first cultured representative of Verrucomicrobia subdivision 5 indicates the proposal of a novel phylum.</title>
        <authorList>
            <person name="Spring S."/>
            <person name="Bunk B."/>
            <person name="Sproer C."/>
            <person name="Schumann P."/>
            <person name="Rohde M."/>
            <person name="Tindall B.J."/>
            <person name="Klenk H.P."/>
        </authorList>
    </citation>
    <scope>NUCLEOTIDE SEQUENCE [LARGE SCALE GENOMIC DNA]</scope>
    <source>
        <strain evidence="1 2">L21-Fru-AB</strain>
    </source>
</reference>
<reference evidence="2" key="1">
    <citation type="submission" date="2015-02" db="EMBL/GenBank/DDBJ databases">
        <title>Description and complete genome sequence of the first cultured representative of the subdivision 5 of the Verrucomicrobia phylum.</title>
        <authorList>
            <person name="Spring S."/>
            <person name="Bunk B."/>
            <person name="Sproer C."/>
            <person name="Klenk H.-P."/>
        </authorList>
    </citation>
    <scope>NUCLEOTIDE SEQUENCE [LARGE SCALE GENOMIC DNA]</scope>
    <source>
        <strain evidence="2">L21-Fru-AB</strain>
    </source>
</reference>
<dbReference type="Proteomes" id="UP000035268">
    <property type="component" value="Chromosome"/>
</dbReference>